<evidence type="ECO:0000313" key="2">
    <source>
        <dbReference type="EMBL" id="SEJ54462.1"/>
    </source>
</evidence>
<proteinExistence type="predicted"/>
<dbReference type="STRING" id="84035.SAMN05660742_11017"/>
<reference evidence="2 3" key="1">
    <citation type="submission" date="2016-10" db="EMBL/GenBank/DDBJ databases">
        <authorList>
            <person name="de Groot N.N."/>
        </authorList>
    </citation>
    <scope>NUCLEOTIDE SEQUENCE [LARGE SCALE GENOMIC DNA]</scope>
    <source>
        <strain evidence="2 3">DSM 2179</strain>
    </source>
</reference>
<feature type="transmembrane region" description="Helical" evidence="1">
    <location>
        <begin position="75"/>
        <end position="104"/>
    </location>
</feature>
<dbReference type="EMBL" id="FNZK01000010">
    <property type="protein sequence ID" value="SEJ54462.1"/>
    <property type="molecule type" value="Genomic_DNA"/>
</dbReference>
<keyword evidence="1" id="KW-0812">Transmembrane</keyword>
<keyword evidence="1" id="KW-0472">Membrane</keyword>
<sequence length="155" mass="17473">MKKFEFITQKQSLGFGASYGIKAAEITVDLEQAIIHISQYERILFFRKYAKTERDILISDMKEITVQKKIKKGTIVMILLGLVGFFAFGKLSFMLCFAALFGLYHKKVWISTTTEKVQLNITASSNELSELVGTLQGINPQISMAMPGQNGYVQF</sequence>
<evidence type="ECO:0000313" key="3">
    <source>
        <dbReference type="Proteomes" id="UP000199662"/>
    </source>
</evidence>
<keyword evidence="3" id="KW-1185">Reference proteome</keyword>
<protein>
    <submittedName>
        <fullName evidence="2">Uncharacterized protein</fullName>
    </submittedName>
</protein>
<keyword evidence="1" id="KW-1133">Transmembrane helix</keyword>
<dbReference type="AlphaFoldDB" id="A0A1H6ZXK4"/>
<name>A0A1H6ZXK4_9FIRM</name>
<organism evidence="2 3">
    <name type="scientific">Propionispira arboris</name>
    <dbReference type="NCBI Taxonomy" id="84035"/>
    <lineage>
        <taxon>Bacteria</taxon>
        <taxon>Bacillati</taxon>
        <taxon>Bacillota</taxon>
        <taxon>Negativicutes</taxon>
        <taxon>Selenomonadales</taxon>
        <taxon>Selenomonadaceae</taxon>
        <taxon>Propionispira</taxon>
    </lineage>
</organism>
<accession>A0A1H6ZXK4</accession>
<dbReference type="Proteomes" id="UP000199662">
    <property type="component" value="Unassembled WGS sequence"/>
</dbReference>
<gene>
    <name evidence="2" type="ORF">SAMN05660742_11017</name>
</gene>
<dbReference type="RefSeq" id="WP_091831590.1">
    <property type="nucleotide sequence ID" value="NZ_FNZK01000010.1"/>
</dbReference>
<evidence type="ECO:0000256" key="1">
    <source>
        <dbReference type="SAM" id="Phobius"/>
    </source>
</evidence>